<keyword evidence="2" id="KW-1185">Reference proteome</keyword>
<gene>
    <name evidence="1" type="ORF">EV138_4374</name>
</gene>
<organism evidence="1 2">
    <name type="scientific">Kribbella voronezhensis</name>
    <dbReference type="NCBI Taxonomy" id="2512212"/>
    <lineage>
        <taxon>Bacteria</taxon>
        <taxon>Bacillati</taxon>
        <taxon>Actinomycetota</taxon>
        <taxon>Actinomycetes</taxon>
        <taxon>Propionibacteriales</taxon>
        <taxon>Kribbellaceae</taxon>
        <taxon>Kribbella</taxon>
    </lineage>
</organism>
<dbReference type="OrthoDB" id="5504419at2"/>
<dbReference type="RefSeq" id="WP_133980643.1">
    <property type="nucleotide sequence ID" value="NZ_SOCE01000001.1"/>
</dbReference>
<dbReference type="Gene3D" id="2.160.10.10">
    <property type="entry name" value="Hexapeptide repeat proteins"/>
    <property type="match status" value="1"/>
</dbReference>
<proteinExistence type="predicted"/>
<evidence type="ECO:0008006" key="3">
    <source>
        <dbReference type="Google" id="ProtNLM"/>
    </source>
</evidence>
<sequence>MIIDDQRTARGLRTVAELLELAEAGTIILDPYSVLVGTRVRLGDGNVLYPGVVIECDPESSCELGSGNTLLPGTFIAASGGGSIVIGDHNRIGEGGARLVAGQPGSRLTVGDRTRISSSPVIVAPADLGDGCQVLGQITAQQVQLSGGADWSHPDPDHRGAVLKGFGKARGLSVGVGEVVNGSGDFADASLERQRAYHPDAPRLS</sequence>
<evidence type="ECO:0000313" key="1">
    <source>
        <dbReference type="EMBL" id="TDU90779.1"/>
    </source>
</evidence>
<protein>
    <recommendedName>
        <fullName evidence="3">Carbonic anhydrase/acetyltransferase-like protein (Isoleucine patch superfamily)</fullName>
    </recommendedName>
</protein>
<dbReference type="AlphaFoldDB" id="A0A4R7TG10"/>
<dbReference type="InterPro" id="IPR011004">
    <property type="entry name" value="Trimer_LpxA-like_sf"/>
</dbReference>
<accession>A0A4R7TG10</accession>
<name>A0A4R7TG10_9ACTN</name>
<comment type="caution">
    <text evidence="1">The sequence shown here is derived from an EMBL/GenBank/DDBJ whole genome shotgun (WGS) entry which is preliminary data.</text>
</comment>
<dbReference type="SUPFAM" id="SSF51161">
    <property type="entry name" value="Trimeric LpxA-like enzymes"/>
    <property type="match status" value="1"/>
</dbReference>
<dbReference type="Proteomes" id="UP000295151">
    <property type="component" value="Unassembled WGS sequence"/>
</dbReference>
<dbReference type="EMBL" id="SOCE01000001">
    <property type="protein sequence ID" value="TDU90779.1"/>
    <property type="molecule type" value="Genomic_DNA"/>
</dbReference>
<evidence type="ECO:0000313" key="2">
    <source>
        <dbReference type="Proteomes" id="UP000295151"/>
    </source>
</evidence>
<reference evidence="1 2" key="1">
    <citation type="submission" date="2019-03" db="EMBL/GenBank/DDBJ databases">
        <title>Genomic Encyclopedia of Type Strains, Phase III (KMG-III): the genomes of soil and plant-associated and newly described type strains.</title>
        <authorList>
            <person name="Whitman W."/>
        </authorList>
    </citation>
    <scope>NUCLEOTIDE SEQUENCE [LARGE SCALE GENOMIC DNA]</scope>
    <source>
        <strain evidence="1 2">VKM Ac-2575</strain>
    </source>
</reference>